<dbReference type="GeneID" id="115257489"/>
<comment type="cofactor">
    <cofactor evidence="1">
        <name>Fe(2+)</name>
        <dbReference type="ChEBI" id="CHEBI:29033"/>
    </cofactor>
</comment>
<dbReference type="PANTHER" id="PTHR12461">
    <property type="entry name" value="HYPOXIA-INDUCIBLE FACTOR 1 ALPHA INHIBITOR-RELATED"/>
    <property type="match status" value="1"/>
</dbReference>
<dbReference type="RefSeq" id="XP_029712989.1">
    <property type="nucleotide sequence ID" value="XM_029857129.1"/>
</dbReference>
<feature type="domain" description="JmjC" evidence="7">
    <location>
        <begin position="287"/>
        <end position="420"/>
    </location>
</feature>
<dbReference type="InterPro" id="IPR003347">
    <property type="entry name" value="JmjC_dom"/>
</dbReference>
<evidence type="ECO:0000256" key="5">
    <source>
        <dbReference type="ARBA" id="ARBA00023004"/>
    </source>
</evidence>
<keyword evidence="9" id="KW-1185">Reference proteome</keyword>
<keyword evidence="5" id="KW-0408">Iron</keyword>
<dbReference type="EnsemblMetazoa" id="AALFPA23_004261.R5120">
    <property type="protein sequence ID" value="AALFPA23_004261.P5120"/>
    <property type="gene ID" value="AALFPA23_004261"/>
</dbReference>
<dbReference type="SUPFAM" id="SSF51197">
    <property type="entry name" value="Clavaminate synthase-like"/>
    <property type="match status" value="1"/>
</dbReference>
<organism evidence="8 9">
    <name type="scientific">Aedes albopictus</name>
    <name type="common">Asian tiger mosquito</name>
    <name type="synonym">Stegomyia albopicta</name>
    <dbReference type="NCBI Taxonomy" id="7160"/>
    <lineage>
        <taxon>Eukaryota</taxon>
        <taxon>Metazoa</taxon>
        <taxon>Ecdysozoa</taxon>
        <taxon>Arthropoda</taxon>
        <taxon>Hexapoda</taxon>
        <taxon>Insecta</taxon>
        <taxon>Pterygota</taxon>
        <taxon>Neoptera</taxon>
        <taxon>Endopterygota</taxon>
        <taxon>Diptera</taxon>
        <taxon>Nematocera</taxon>
        <taxon>Culicoidea</taxon>
        <taxon>Culicidae</taxon>
        <taxon>Culicinae</taxon>
        <taxon>Aedini</taxon>
        <taxon>Aedes</taxon>
        <taxon>Stegomyia</taxon>
    </lineage>
</organism>
<keyword evidence="3" id="KW-0479">Metal-binding</keyword>
<accession>A0ABM1XZD4</accession>
<name>A0ABM1XZD4_AEDAL</name>
<reference evidence="9" key="1">
    <citation type="journal article" date="2015" name="Proc. Natl. Acad. Sci. U.S.A.">
        <title>Genome sequence of the Asian Tiger mosquito, Aedes albopictus, reveals insights into its biology, genetics, and evolution.</title>
        <authorList>
            <person name="Chen X.G."/>
            <person name="Jiang X."/>
            <person name="Gu J."/>
            <person name="Xu M."/>
            <person name="Wu Y."/>
            <person name="Deng Y."/>
            <person name="Zhang C."/>
            <person name="Bonizzoni M."/>
            <person name="Dermauw W."/>
            <person name="Vontas J."/>
            <person name="Armbruster P."/>
            <person name="Huang X."/>
            <person name="Yang Y."/>
            <person name="Zhang H."/>
            <person name="He W."/>
            <person name="Peng H."/>
            <person name="Liu Y."/>
            <person name="Wu K."/>
            <person name="Chen J."/>
            <person name="Lirakis M."/>
            <person name="Topalis P."/>
            <person name="Van Leeuwen T."/>
            <person name="Hall A.B."/>
            <person name="Jiang X."/>
            <person name="Thorpe C."/>
            <person name="Mueller R.L."/>
            <person name="Sun C."/>
            <person name="Waterhouse R.M."/>
            <person name="Yan G."/>
            <person name="Tu Z.J."/>
            <person name="Fang X."/>
            <person name="James A.A."/>
        </authorList>
    </citation>
    <scope>NUCLEOTIDE SEQUENCE [LARGE SCALE GENOMIC DNA]</scope>
    <source>
        <strain evidence="9">Foshan</strain>
    </source>
</reference>
<dbReference type="SMART" id="SM00558">
    <property type="entry name" value="JmjC"/>
    <property type="match status" value="1"/>
</dbReference>
<evidence type="ECO:0000256" key="4">
    <source>
        <dbReference type="ARBA" id="ARBA00023002"/>
    </source>
</evidence>
<dbReference type="PROSITE" id="PS51184">
    <property type="entry name" value="JMJC"/>
    <property type="match status" value="1"/>
</dbReference>
<reference evidence="8" key="2">
    <citation type="submission" date="2025-05" db="UniProtKB">
        <authorList>
            <consortium name="EnsemblMetazoa"/>
        </authorList>
    </citation>
    <scope>IDENTIFICATION</scope>
    <source>
        <strain evidence="8">Foshan</strain>
    </source>
</reference>
<evidence type="ECO:0000256" key="6">
    <source>
        <dbReference type="ARBA" id="ARBA00023242"/>
    </source>
</evidence>
<evidence type="ECO:0000313" key="8">
    <source>
        <dbReference type="EnsemblMetazoa" id="AALFPA23_004261.P5120"/>
    </source>
</evidence>
<evidence type="ECO:0000259" key="7">
    <source>
        <dbReference type="PROSITE" id="PS51184"/>
    </source>
</evidence>
<dbReference type="Proteomes" id="UP000069940">
    <property type="component" value="Unassembled WGS sequence"/>
</dbReference>
<evidence type="ECO:0000256" key="2">
    <source>
        <dbReference type="ARBA" id="ARBA00004123"/>
    </source>
</evidence>
<evidence type="ECO:0000256" key="1">
    <source>
        <dbReference type="ARBA" id="ARBA00001954"/>
    </source>
</evidence>
<sequence>MLTSDVNMSFVARLLKFLPEPSFFRENKSIKIKRLYCDVIEGALKPLRNGSCSEVDSICAKRTLVRIGVVYDLVYACLHTGEWHAVPREEREVFTIVCYLRIIYMLIHSADSFENVGNAIFIADIGIMLGCKVKIDIDGNECDLLTQVASVLSEGRDNLKDAPPLKKLKIDSDCSAADNCDVPVVFQPSVEYFGSEHYDKREPLLLRGIIDDWPAMQKWHDPNYLVGLAGERTVPVEIGSQYSSEDWSQRLVRFKDFIVDNLNPEGKDDDSDNENRRAYLAQHELFDQIPELRKDIHVPDYIGRTDVNPRIKAWLGPKGTISPLHTDPSHNLLCQVFGSKTIILASPEDTPNLYPHEHFILANTSRLDMKNIDYDQFPLVRAVRLRRLELRRGEVLYIPPGWWHYVESLAPSFSVSFWFE</sequence>
<evidence type="ECO:0000256" key="3">
    <source>
        <dbReference type="ARBA" id="ARBA00022723"/>
    </source>
</evidence>
<keyword evidence="6" id="KW-0539">Nucleus</keyword>
<comment type="subcellular location">
    <subcellularLocation>
        <location evidence="2">Nucleus</location>
    </subcellularLocation>
</comment>
<dbReference type="InterPro" id="IPR041667">
    <property type="entry name" value="Cupin_8"/>
</dbReference>
<dbReference type="Pfam" id="PF13621">
    <property type="entry name" value="Cupin_8"/>
    <property type="match status" value="1"/>
</dbReference>
<protein>
    <recommendedName>
        <fullName evidence="7">JmjC domain-containing protein</fullName>
    </recommendedName>
</protein>
<keyword evidence="4" id="KW-0560">Oxidoreductase</keyword>
<proteinExistence type="predicted"/>
<dbReference type="PANTHER" id="PTHR12461:SF106">
    <property type="entry name" value="BIFUNCTIONAL PEPTIDASE AND ARGINYL-HYDROXYLASE JMJD5"/>
    <property type="match status" value="1"/>
</dbReference>
<dbReference type="Gene3D" id="2.60.120.650">
    <property type="entry name" value="Cupin"/>
    <property type="match status" value="1"/>
</dbReference>
<evidence type="ECO:0000313" key="9">
    <source>
        <dbReference type="Proteomes" id="UP000069940"/>
    </source>
</evidence>